<dbReference type="EMBL" id="RIZI01000130">
    <property type="protein sequence ID" value="RNF67718.1"/>
    <property type="molecule type" value="Genomic_DNA"/>
</dbReference>
<dbReference type="AlphaFoldDB" id="A0A3M8RGL5"/>
<organism evidence="1">
    <name type="scientific">Acidithiobacillus sulfuriphilus</name>
    <dbReference type="NCBI Taxonomy" id="1867749"/>
    <lineage>
        <taxon>Bacteria</taxon>
        <taxon>Pseudomonadati</taxon>
        <taxon>Pseudomonadota</taxon>
        <taxon>Acidithiobacillia</taxon>
        <taxon>Acidithiobacillales</taxon>
        <taxon>Acidithiobacillaceae</taxon>
        <taxon>Acidithiobacillus</taxon>
    </lineage>
</organism>
<dbReference type="RefSeq" id="WP_123102342.1">
    <property type="nucleotide sequence ID" value="NZ_CP127527.1"/>
</dbReference>
<protein>
    <submittedName>
        <fullName evidence="1">Uncharacterized protein</fullName>
    </submittedName>
</protein>
<reference evidence="1" key="1">
    <citation type="submission" date="2018-10" db="EMBL/GenBank/DDBJ databases">
        <title>Acidithiobacillus sulfuriphilus sp. nov.: an extremely acidophilic sulfur-oxidizing chemolithotroph isolated from a neutral pH environment.</title>
        <authorList>
            <person name="Falagan C."/>
            <person name="Moya-Beltran A."/>
            <person name="Quatrini R."/>
            <person name="Johnson D.B."/>
        </authorList>
    </citation>
    <scope>NUCLEOTIDE SEQUENCE [LARGE SCALE GENOMIC DNA]</scope>
    <source>
        <strain evidence="1">CJ-2</strain>
    </source>
</reference>
<proteinExistence type="predicted"/>
<gene>
    <name evidence="1" type="ORF">EC580_03815</name>
</gene>
<accession>A0A3M8RGL5</accession>
<evidence type="ECO:0000313" key="1">
    <source>
        <dbReference type="EMBL" id="RNF67718.1"/>
    </source>
</evidence>
<sequence>MTMKQSSLFFDLAFFALIVLLFAFTFFGAQGWLRHSADRPDPHPLTVLQGRPAASVNPFPTAAPAVKRQTIS</sequence>
<comment type="caution">
    <text evidence="1">The sequence shown here is derived from an EMBL/GenBank/DDBJ whole genome shotgun (WGS) entry which is preliminary data.</text>
</comment>
<name>A0A3M8RGL5_9PROT</name>